<keyword evidence="1" id="KW-0067">ATP-binding</keyword>
<name>A0ACC2TIG7_9FUNG</name>
<accession>A0ACC2TIG7</accession>
<protein>
    <submittedName>
        <fullName evidence="1">DEAH-box ATP-dependent RNA helicase prp22</fullName>
        <ecNumber evidence="1">3.6.4.13</ecNumber>
    </submittedName>
</protein>
<keyword evidence="1" id="KW-0347">Helicase</keyword>
<dbReference type="Proteomes" id="UP001165960">
    <property type="component" value="Unassembled WGS sequence"/>
</dbReference>
<dbReference type="EC" id="3.6.4.13" evidence="1"/>
<comment type="caution">
    <text evidence="1">The sequence shown here is derived from an EMBL/GenBank/DDBJ whole genome shotgun (WGS) entry which is preliminary data.</text>
</comment>
<proteinExistence type="predicted"/>
<dbReference type="EMBL" id="QTSX02002857">
    <property type="protein sequence ID" value="KAJ9074468.1"/>
    <property type="molecule type" value="Genomic_DNA"/>
</dbReference>
<evidence type="ECO:0000313" key="2">
    <source>
        <dbReference type="Proteomes" id="UP001165960"/>
    </source>
</evidence>
<sequence>MAEEIEKLEYLSLVTKLTNELYNHLEIDDKSVAEYIIHVHDKSKTLDQFKEGLPDLPESLLLSMDRIILAMRPKKTKPSSGNQEAGSSVSAGPITESDLVDKFRDPEEVERKARLFPGLSIPDAPIAPLTSFSEGGPLNNFDDLVALEGISSEIKRNSSSQADVYPKERTSSRRRSPSPGSHRDRERRSRRDYSRSPPRNHDRRPTLDEKPILHKIYDGEITGMKDFGAFVSLRGVRGRCEGMVHVSAIHTSGRVNHPSDFVSKGQKVKVKVMSIVGSRVGLSLRDVDQRTGEDLSPYLEIGVERGKPKGRNENHGPEAPVIIEAEDRLAGVKRLSSPERFELKQLIAAGVLDPSEMPNFDEEHGLLENAEVEQELDIEIKDEEPAFLRGQTKRSLQLSPVKVVKVPDGSLNRAALQGGALAKERREIRQQQANAEFDSKSQDINAAWVDPMPQPGQRSFAQDLRGGGGTKPGDVPEWKRSTFNKATTYGKITDLSIQDQRKSLPIFKLREKIISAVRENQILVVVGDTGSGKTTQMTQYLLEEGYPGIIGCTQPRRVAAMSVAKRVSEEVGCRLGTQVGYTIRFEDCTSSETRIKYMTDGLLLRESLLDPSLSNYSVLILDEAHERTINTDVLFGLLKKAAQRRPDLKLIVTSATLDAEKFSRYFFECPIFTIPGRTFPVEILYTKDPESDYLDAALIAVMQIHLTEPPGDILLFLTGQEEIDTAAEILFERMKALGSSVPELLVLPVYSALPSEMQSKIFEPAPPGSRKVVLATNIAETSLTIDGIYYVVDPGYVKQNVYDAKLGMDSLIVTPISQAQARQRSGRAGRTGPGRCYRLYTEAAYRNEMLPTTVPEIQRTNLGNTVLTLKAMGINDLVRFDFMDAPPEQTLNTAMEQLYNLGALDEEGLLTRLGRKMAEFPLEPSLCKMLILSVDLGCSDEILTVVAMLSVQSVFYRPKEKQALADQKKAKFHQPEGDHLTLLTVYNAWKNHKFSNPWCFENFIQGRSMKRASDVRKQLVSIMDRYRQDIVSCGRNLVRVRKAICGGFFRHAAKKDPQEGYKTLVEGTPVYIHPSSALFNKGSEWVIYHELVLTSKEYMREVTAIEPKWLVEAAPTFFKVADPNTLSKRKRQEKIEPLFNKYEKPDEWRLSHMKTGHRVSQTF</sequence>
<keyword evidence="1" id="KW-0378">Hydrolase</keyword>
<reference evidence="1" key="1">
    <citation type="submission" date="2022-04" db="EMBL/GenBank/DDBJ databases">
        <title>Genome of the entomopathogenic fungus Entomophthora muscae.</title>
        <authorList>
            <person name="Elya C."/>
            <person name="Lovett B.R."/>
            <person name="Lee E."/>
            <person name="Macias A.M."/>
            <person name="Hajek A.E."/>
            <person name="De Bivort B.L."/>
            <person name="Kasson M.T."/>
            <person name="De Fine Licht H.H."/>
            <person name="Stajich J.E."/>
        </authorList>
    </citation>
    <scope>NUCLEOTIDE SEQUENCE</scope>
    <source>
        <strain evidence="1">Berkeley</strain>
    </source>
</reference>
<evidence type="ECO:0000313" key="1">
    <source>
        <dbReference type="EMBL" id="KAJ9074468.1"/>
    </source>
</evidence>
<gene>
    <name evidence="1" type="primary">PRP22_3</name>
    <name evidence="1" type="ORF">DSO57_1006118</name>
</gene>
<keyword evidence="1" id="KW-0547">Nucleotide-binding</keyword>
<organism evidence="1 2">
    <name type="scientific">Entomophthora muscae</name>
    <dbReference type="NCBI Taxonomy" id="34485"/>
    <lineage>
        <taxon>Eukaryota</taxon>
        <taxon>Fungi</taxon>
        <taxon>Fungi incertae sedis</taxon>
        <taxon>Zoopagomycota</taxon>
        <taxon>Entomophthoromycotina</taxon>
        <taxon>Entomophthoromycetes</taxon>
        <taxon>Entomophthorales</taxon>
        <taxon>Entomophthoraceae</taxon>
        <taxon>Entomophthora</taxon>
    </lineage>
</organism>
<keyword evidence="2" id="KW-1185">Reference proteome</keyword>